<dbReference type="PANTHER" id="PTHR24567:SF26">
    <property type="entry name" value="REGULATORY PROTEIN YEIL"/>
    <property type="match status" value="1"/>
</dbReference>
<accession>A0ABS1HQF5</accession>
<keyword evidence="2" id="KW-0238">DNA-binding</keyword>
<gene>
    <name evidence="6" type="ORF">JIV24_21440</name>
</gene>
<dbReference type="PANTHER" id="PTHR24567">
    <property type="entry name" value="CRP FAMILY TRANSCRIPTIONAL REGULATORY PROTEIN"/>
    <property type="match status" value="1"/>
</dbReference>
<feature type="domain" description="Cyclic nucleotide-binding" evidence="4">
    <location>
        <begin position="4"/>
        <end position="70"/>
    </location>
</feature>
<dbReference type="Gene3D" id="1.10.10.10">
    <property type="entry name" value="Winged helix-like DNA-binding domain superfamily/Winged helix DNA-binding domain"/>
    <property type="match status" value="1"/>
</dbReference>
<proteinExistence type="predicted"/>
<evidence type="ECO:0000256" key="3">
    <source>
        <dbReference type="ARBA" id="ARBA00023163"/>
    </source>
</evidence>
<dbReference type="SMART" id="SM00419">
    <property type="entry name" value="HTH_CRP"/>
    <property type="match status" value="1"/>
</dbReference>
<dbReference type="InterPro" id="IPR036388">
    <property type="entry name" value="WH-like_DNA-bd_sf"/>
</dbReference>
<keyword evidence="7" id="KW-1185">Reference proteome</keyword>
<keyword evidence="1" id="KW-0805">Transcription regulation</keyword>
<dbReference type="EMBL" id="JAENRR010000104">
    <property type="protein sequence ID" value="MBK3519917.1"/>
    <property type="molecule type" value="Genomic_DNA"/>
</dbReference>
<evidence type="ECO:0000256" key="1">
    <source>
        <dbReference type="ARBA" id="ARBA00023015"/>
    </source>
</evidence>
<dbReference type="InterPro" id="IPR012318">
    <property type="entry name" value="HTH_CRP"/>
</dbReference>
<dbReference type="InterPro" id="IPR036390">
    <property type="entry name" value="WH_DNA-bd_sf"/>
</dbReference>
<dbReference type="SUPFAM" id="SSF51206">
    <property type="entry name" value="cAMP-binding domain-like"/>
    <property type="match status" value="1"/>
</dbReference>
<dbReference type="Proteomes" id="UP000605676">
    <property type="component" value="Unassembled WGS sequence"/>
</dbReference>
<comment type="caution">
    <text evidence="6">The sequence shown here is derived from an EMBL/GenBank/DDBJ whole genome shotgun (WGS) entry which is preliminary data.</text>
</comment>
<dbReference type="PRINTS" id="PR00034">
    <property type="entry name" value="HTHCRP"/>
</dbReference>
<evidence type="ECO:0000259" key="5">
    <source>
        <dbReference type="PROSITE" id="PS51063"/>
    </source>
</evidence>
<dbReference type="InterPro" id="IPR018490">
    <property type="entry name" value="cNMP-bd_dom_sf"/>
</dbReference>
<keyword evidence="3" id="KW-0804">Transcription</keyword>
<reference evidence="6 7" key="1">
    <citation type="submission" date="2021-01" db="EMBL/GenBank/DDBJ databases">
        <title>Carboxyliciviraga sp.nov., isolated from coastal sediments.</title>
        <authorList>
            <person name="Lu D."/>
            <person name="Zhang T."/>
        </authorList>
    </citation>
    <scope>NUCLEOTIDE SEQUENCE [LARGE SCALE GENOMIC DNA]</scope>
    <source>
        <strain evidence="6 7">N1Y132</strain>
    </source>
</reference>
<dbReference type="InterPro" id="IPR000595">
    <property type="entry name" value="cNMP-bd_dom"/>
</dbReference>
<organism evidence="6 7">
    <name type="scientific">Carboxylicivirga marina</name>
    <dbReference type="NCBI Taxonomy" id="2800988"/>
    <lineage>
        <taxon>Bacteria</taxon>
        <taxon>Pseudomonadati</taxon>
        <taxon>Bacteroidota</taxon>
        <taxon>Bacteroidia</taxon>
        <taxon>Marinilabiliales</taxon>
        <taxon>Marinilabiliaceae</taxon>
        <taxon>Carboxylicivirga</taxon>
    </lineage>
</organism>
<evidence type="ECO:0000313" key="7">
    <source>
        <dbReference type="Proteomes" id="UP000605676"/>
    </source>
</evidence>
<dbReference type="PROSITE" id="PS51063">
    <property type="entry name" value="HTH_CRP_2"/>
    <property type="match status" value="1"/>
</dbReference>
<dbReference type="RefSeq" id="WP_200467136.1">
    <property type="nucleotide sequence ID" value="NZ_JAENRR010000104.1"/>
</dbReference>
<evidence type="ECO:0000313" key="6">
    <source>
        <dbReference type="EMBL" id="MBK3519917.1"/>
    </source>
</evidence>
<evidence type="ECO:0000256" key="2">
    <source>
        <dbReference type="ARBA" id="ARBA00023125"/>
    </source>
</evidence>
<feature type="domain" description="HTH crp-type" evidence="5">
    <location>
        <begin position="140"/>
        <end position="205"/>
    </location>
</feature>
<dbReference type="InterPro" id="IPR014710">
    <property type="entry name" value="RmlC-like_jellyroll"/>
</dbReference>
<sequence>MDADFKNIFEPELLNQINGLSEVEIPKGTIILRESSYIKEIPLLINGRIKVRKTDENGKEIILYHINSGESCILSITSCINEKQSNAEAITEEVSRLVIVPASKVREWMDCFKGWRKFVMQLYYTRLDSLLQLVDGISFKQTDSRLYKKLKDLQITNGETIKITHQELANEIGTAREVISRLLKQLEKEGILSIERGVINFKRKL</sequence>
<evidence type="ECO:0000259" key="4">
    <source>
        <dbReference type="PROSITE" id="PS50042"/>
    </source>
</evidence>
<dbReference type="CDD" id="cd00038">
    <property type="entry name" value="CAP_ED"/>
    <property type="match status" value="1"/>
</dbReference>
<dbReference type="PROSITE" id="PS50042">
    <property type="entry name" value="CNMP_BINDING_3"/>
    <property type="match status" value="1"/>
</dbReference>
<dbReference type="SUPFAM" id="SSF46785">
    <property type="entry name" value="Winged helix' DNA-binding domain"/>
    <property type="match status" value="1"/>
</dbReference>
<protein>
    <submittedName>
        <fullName evidence="6">Crp/Fnr family transcriptional regulator</fullName>
    </submittedName>
</protein>
<name>A0ABS1HQF5_9BACT</name>
<dbReference type="Pfam" id="PF13545">
    <property type="entry name" value="HTH_Crp_2"/>
    <property type="match status" value="1"/>
</dbReference>
<dbReference type="Gene3D" id="2.60.120.10">
    <property type="entry name" value="Jelly Rolls"/>
    <property type="match status" value="1"/>
</dbReference>
<dbReference type="Pfam" id="PF00027">
    <property type="entry name" value="cNMP_binding"/>
    <property type="match status" value="1"/>
</dbReference>
<dbReference type="InterPro" id="IPR050397">
    <property type="entry name" value="Env_Response_Regulators"/>
</dbReference>